<keyword evidence="3" id="KW-0238">DNA-binding</keyword>
<dbReference type="Gene3D" id="1.20.5.170">
    <property type="match status" value="1"/>
</dbReference>
<dbReference type="Pfam" id="PF00170">
    <property type="entry name" value="bZIP_1"/>
    <property type="match status" value="1"/>
</dbReference>
<dbReference type="SUPFAM" id="SSF57959">
    <property type="entry name" value="Leucine zipper domain"/>
    <property type="match status" value="1"/>
</dbReference>
<keyword evidence="2" id="KW-0805">Transcription regulation</keyword>
<evidence type="ECO:0000256" key="2">
    <source>
        <dbReference type="ARBA" id="ARBA00023015"/>
    </source>
</evidence>
<feature type="region of interest" description="Disordered" evidence="7">
    <location>
        <begin position="103"/>
        <end position="140"/>
    </location>
</feature>
<evidence type="ECO:0000256" key="1">
    <source>
        <dbReference type="ARBA" id="ARBA00004123"/>
    </source>
</evidence>
<keyword evidence="5" id="KW-0539">Nucleus</keyword>
<keyword evidence="9" id="KW-1185">Reference proteome</keyword>
<dbReference type="GeneID" id="106807289"/>
<dbReference type="PANTHER" id="PTHR46004">
    <property type="entry name" value="CYCLIC AMP RESPONSE ELEMENT-BINDING PROTEIN A"/>
    <property type="match status" value="1"/>
</dbReference>
<evidence type="ECO:0000256" key="3">
    <source>
        <dbReference type="ARBA" id="ARBA00023125"/>
    </source>
</evidence>
<proteinExistence type="predicted"/>
<dbReference type="RefSeq" id="XP_014665080.1">
    <property type="nucleotide sequence ID" value="XM_014809594.1"/>
</dbReference>
<evidence type="ECO:0000256" key="6">
    <source>
        <dbReference type="SAM" id="Coils"/>
    </source>
</evidence>
<dbReference type="PROSITE" id="PS50217">
    <property type="entry name" value="BZIP"/>
    <property type="match status" value="1"/>
</dbReference>
<keyword evidence="4" id="KW-0804">Transcription</keyword>
<evidence type="ECO:0000256" key="5">
    <source>
        <dbReference type="ARBA" id="ARBA00023242"/>
    </source>
</evidence>
<keyword evidence="6" id="KW-0175">Coiled coil</keyword>
<feature type="coiled-coil region" evidence="6">
    <location>
        <begin position="227"/>
        <end position="268"/>
    </location>
</feature>
<comment type="subcellular location">
    <subcellularLocation>
        <location evidence="1">Nucleus</location>
    </subcellularLocation>
</comment>
<dbReference type="InterPro" id="IPR046347">
    <property type="entry name" value="bZIP_sf"/>
</dbReference>
<name>A0ABM1DYQ9_PRICU</name>
<evidence type="ECO:0000256" key="4">
    <source>
        <dbReference type="ARBA" id="ARBA00023163"/>
    </source>
</evidence>
<feature type="domain" description="BZIP" evidence="8">
    <location>
        <begin position="202"/>
        <end position="265"/>
    </location>
</feature>
<evidence type="ECO:0000259" key="8">
    <source>
        <dbReference type="PROSITE" id="PS50217"/>
    </source>
</evidence>
<dbReference type="PANTHER" id="PTHR46004:SF3">
    <property type="entry name" value="CYCLIC AMP RESPONSE ELEMENT-BINDING PROTEIN A"/>
    <property type="match status" value="1"/>
</dbReference>
<gene>
    <name evidence="10" type="primary">LOC106807289</name>
</gene>
<evidence type="ECO:0000313" key="9">
    <source>
        <dbReference type="Proteomes" id="UP000695022"/>
    </source>
</evidence>
<reference evidence="10" key="1">
    <citation type="submission" date="2025-08" db="UniProtKB">
        <authorList>
            <consortium name="RefSeq"/>
        </authorList>
    </citation>
    <scope>IDENTIFICATION</scope>
</reference>
<dbReference type="InterPro" id="IPR004827">
    <property type="entry name" value="bZIP"/>
</dbReference>
<dbReference type="Proteomes" id="UP000695022">
    <property type="component" value="Unplaced"/>
</dbReference>
<sequence length="291" mass="32335">MDLARSDNSVDDDWLNSYLDDEYPVLNDRMITDACKPIGKVLRENEPEHNYSLSCRTSFNNDSDFMSDDGSVDDLDSDMPSFFISSDVVKNAVQQQTPHIYIKSESGFTGSPPTPPASSSSSDSDGSSSPLHSCSLSSPIKQETVTNSSIRMQAITNAVITDLSKLPQSGPLLLSEEEKRTLMQEGYPVPIKLPLTKSEEKVLKKIRRKIKNKISAQESRRKKKEYVDALEKMCENFSGENMDLRKKLESLQNSNKSMSLQLQKLQALTGKLTQDVSIQTAGTSLLNSPKN</sequence>
<protein>
    <submittedName>
        <fullName evidence="10">Cyclic AMP-responsive element-binding protein 3-like protein 2 isoform X2</fullName>
    </submittedName>
</protein>
<evidence type="ECO:0000313" key="10">
    <source>
        <dbReference type="RefSeq" id="XP_014665080.1"/>
    </source>
</evidence>
<accession>A0ABM1DYQ9</accession>
<dbReference type="SMART" id="SM00338">
    <property type="entry name" value="BRLZ"/>
    <property type="match status" value="1"/>
</dbReference>
<organism evidence="9 10">
    <name type="scientific">Priapulus caudatus</name>
    <name type="common">Priapulid worm</name>
    <dbReference type="NCBI Taxonomy" id="37621"/>
    <lineage>
        <taxon>Eukaryota</taxon>
        <taxon>Metazoa</taxon>
        <taxon>Ecdysozoa</taxon>
        <taxon>Scalidophora</taxon>
        <taxon>Priapulida</taxon>
        <taxon>Priapulimorpha</taxon>
        <taxon>Priapulimorphida</taxon>
        <taxon>Priapulidae</taxon>
        <taxon>Priapulus</taxon>
    </lineage>
</organism>
<feature type="compositionally biased region" description="Low complexity" evidence="7">
    <location>
        <begin position="104"/>
        <end position="139"/>
    </location>
</feature>
<evidence type="ECO:0000256" key="7">
    <source>
        <dbReference type="SAM" id="MobiDB-lite"/>
    </source>
</evidence>
<dbReference type="PROSITE" id="PS00036">
    <property type="entry name" value="BZIP_BASIC"/>
    <property type="match status" value="1"/>
</dbReference>